<dbReference type="EMBL" id="CP014873">
    <property type="protein sequence ID" value="ANK63331.1"/>
    <property type="molecule type" value="Genomic_DNA"/>
</dbReference>
<dbReference type="PANTHER" id="PTHR47505:SF1">
    <property type="entry name" value="DNA UTILIZATION PROTEIN YHGH"/>
    <property type="match status" value="1"/>
</dbReference>
<dbReference type="InterPro" id="IPR000836">
    <property type="entry name" value="PRTase_dom"/>
</dbReference>
<name>A0A192H5R6_9LACO</name>
<dbReference type="InterPro" id="IPR051910">
    <property type="entry name" value="ComF/GntX_DNA_util-trans"/>
</dbReference>
<gene>
    <name evidence="2" type="ORF">AYR53_11455</name>
</gene>
<comment type="similarity">
    <text evidence="1">Belongs to the ComF/GntX family.</text>
</comment>
<dbReference type="RefSeq" id="WP_068225325.1">
    <property type="nucleotide sequence ID" value="NZ_CP014623.1"/>
</dbReference>
<dbReference type="InterPro" id="IPR029057">
    <property type="entry name" value="PRTase-like"/>
</dbReference>
<keyword evidence="3" id="KW-1185">Reference proteome</keyword>
<evidence type="ECO:0000313" key="2">
    <source>
        <dbReference type="EMBL" id="ANK63331.1"/>
    </source>
</evidence>
<dbReference type="KEGG" id="lbt:AYR52_06795"/>
<evidence type="ECO:0000313" key="3">
    <source>
        <dbReference type="Proteomes" id="UP000078582"/>
    </source>
</evidence>
<dbReference type="Proteomes" id="UP000078582">
    <property type="component" value="Chromosome"/>
</dbReference>
<evidence type="ECO:0000256" key="1">
    <source>
        <dbReference type="ARBA" id="ARBA00008007"/>
    </source>
</evidence>
<dbReference type="Gene3D" id="3.40.50.2020">
    <property type="match status" value="1"/>
</dbReference>
<dbReference type="CDD" id="cd06223">
    <property type="entry name" value="PRTases_typeI"/>
    <property type="match status" value="1"/>
</dbReference>
<dbReference type="AlphaFoldDB" id="A0A192H5R6"/>
<dbReference type="SUPFAM" id="SSF53271">
    <property type="entry name" value="PRTase-like"/>
    <property type="match status" value="1"/>
</dbReference>
<dbReference type="OrthoDB" id="9779910at2"/>
<dbReference type="PANTHER" id="PTHR47505">
    <property type="entry name" value="DNA UTILIZATION PROTEIN YHGH"/>
    <property type="match status" value="1"/>
</dbReference>
<dbReference type="STRING" id="375175.AYR53_11455"/>
<sequence>MRCLLCQQSFIQSLTLADIIYFRVLTTSPICLNCHRKFLQIEPDLACSGCGRLQTRQGLCQDCLTWQKKYPQLLHNRALFTYNDAMQEFFKQYKTSGDYQLSNCFTSVLGQFLKKMPADDYVPIPTDTKSYQRRGFNPVCGIFGKVVPLYECLNKRELPVKQAHKNRSERLATAQPFQANMDKCRPLAGKQIILLDDVYTTGRTLFHARDCLLRAVPSLKITTVTLAR</sequence>
<protein>
    <submittedName>
        <fullName evidence="2">Uncharacterized protein</fullName>
    </submittedName>
</protein>
<proteinExistence type="inferred from homology"/>
<accession>A0A192H5R6</accession>
<organism evidence="2 3">
    <name type="scientific">Loigolactobacillus backii</name>
    <dbReference type="NCBI Taxonomy" id="375175"/>
    <lineage>
        <taxon>Bacteria</taxon>
        <taxon>Bacillati</taxon>
        <taxon>Bacillota</taxon>
        <taxon>Bacilli</taxon>
        <taxon>Lactobacillales</taxon>
        <taxon>Lactobacillaceae</taxon>
        <taxon>Loigolactobacillus</taxon>
    </lineage>
</organism>
<reference evidence="2 3" key="1">
    <citation type="submission" date="2016-03" db="EMBL/GenBank/DDBJ databases">
        <title>Pediococcus and Lactobacillus from brewery environment - whole genome sequencing and assembly.</title>
        <authorList>
            <person name="Behr J."/>
            <person name="Geissler A.J."/>
            <person name="Vogel R.F."/>
        </authorList>
    </citation>
    <scope>NUCLEOTIDE SEQUENCE [LARGE SCALE GENOMIC DNA]</scope>
    <source>
        <strain evidence="2 3">TMW 1.1989</strain>
    </source>
</reference>